<proteinExistence type="predicted"/>
<gene>
    <name evidence="1" type="ORF">FPL22_13930</name>
</gene>
<dbReference type="Pfam" id="PF03690">
    <property type="entry name" value="MYG1_exonuc"/>
    <property type="match status" value="1"/>
</dbReference>
<dbReference type="RefSeq" id="WP_144353597.1">
    <property type="nucleotide sequence ID" value="NZ_CBCRVV010000016.1"/>
</dbReference>
<protein>
    <recommendedName>
        <fullName evidence="3">MYG1 family protein</fullName>
    </recommendedName>
</protein>
<dbReference type="AlphaFoldDB" id="A0A556QKM4"/>
<evidence type="ECO:0000313" key="2">
    <source>
        <dbReference type="Proteomes" id="UP000315648"/>
    </source>
</evidence>
<evidence type="ECO:0008006" key="3">
    <source>
        <dbReference type="Google" id="ProtNLM"/>
    </source>
</evidence>
<name>A0A556QKM4_9BACT</name>
<keyword evidence="2" id="KW-1185">Reference proteome</keyword>
<dbReference type="InterPro" id="IPR003226">
    <property type="entry name" value="MYG1_exonuclease"/>
</dbReference>
<dbReference type="Proteomes" id="UP000315648">
    <property type="component" value="Unassembled WGS sequence"/>
</dbReference>
<reference evidence="1 2" key="1">
    <citation type="submission" date="2019-07" db="EMBL/GenBank/DDBJ databases">
        <title>Description of 53C-WASEF.</title>
        <authorList>
            <person name="Pitt A."/>
            <person name="Hahn M.W."/>
        </authorList>
    </citation>
    <scope>NUCLEOTIDE SEQUENCE [LARGE SCALE GENOMIC DNA]</scope>
    <source>
        <strain evidence="1 2">53C-WASEF</strain>
    </source>
</reference>
<dbReference type="EMBL" id="VMBG01000002">
    <property type="protein sequence ID" value="TSJ77194.1"/>
    <property type="molecule type" value="Genomic_DNA"/>
</dbReference>
<dbReference type="OrthoDB" id="183622at2"/>
<sequence length="293" mass="33039">MSSFTPFSTILTHPGGAHKDEFLACCVLLAEQPVPIVRREPAPADLADSTIAVIDVGHSHDPALNNFDHHQLPRDHVPTCSLSLVLRHLGLYEDARQFCDWLEPAEWFDCRGPMDTARWLGVERNVIGKLNSPIDGTLLRRFAQTTRLQPGEPLWEMMRLIGEDILTYVRSLRERLDFIARTAQLWTLDDVPGSPAVLFLPRTDPMPEDPSAAIERYVESRGLGDRVIGLISPDRRNTGYGLARHRDNARLDFTRIANESDVHFAHARGFVAKTSATEPDRLRELMLRALHSN</sequence>
<comment type="caution">
    <text evidence="1">The sequence shown here is derived from an EMBL/GenBank/DDBJ whole genome shotgun (WGS) entry which is preliminary data.</text>
</comment>
<evidence type="ECO:0000313" key="1">
    <source>
        <dbReference type="EMBL" id="TSJ77194.1"/>
    </source>
</evidence>
<accession>A0A556QKM4</accession>
<organism evidence="1 2">
    <name type="scientific">Rariglobus hedericola</name>
    <dbReference type="NCBI Taxonomy" id="2597822"/>
    <lineage>
        <taxon>Bacteria</taxon>
        <taxon>Pseudomonadati</taxon>
        <taxon>Verrucomicrobiota</taxon>
        <taxon>Opitutia</taxon>
        <taxon>Opitutales</taxon>
        <taxon>Opitutaceae</taxon>
        <taxon>Rariglobus</taxon>
    </lineage>
</organism>